<name>A0A9P6E408_9AGAR</name>
<dbReference type="EMBL" id="MU157962">
    <property type="protein sequence ID" value="KAF9522085.1"/>
    <property type="molecule type" value="Genomic_DNA"/>
</dbReference>
<dbReference type="SUPFAM" id="SSF54001">
    <property type="entry name" value="Cysteine proteinases"/>
    <property type="match status" value="1"/>
</dbReference>
<reference evidence="1" key="1">
    <citation type="submission" date="2020-11" db="EMBL/GenBank/DDBJ databases">
        <authorList>
            <consortium name="DOE Joint Genome Institute"/>
            <person name="Ahrendt S."/>
            <person name="Riley R."/>
            <person name="Andreopoulos W."/>
            <person name="Labutti K."/>
            <person name="Pangilinan J."/>
            <person name="Ruiz-Duenas F.J."/>
            <person name="Barrasa J.M."/>
            <person name="Sanchez-Garcia M."/>
            <person name="Camarero S."/>
            <person name="Miyauchi S."/>
            <person name="Serrano A."/>
            <person name="Linde D."/>
            <person name="Babiker R."/>
            <person name="Drula E."/>
            <person name="Ayuso-Fernandez I."/>
            <person name="Pacheco R."/>
            <person name="Padilla G."/>
            <person name="Ferreira P."/>
            <person name="Barriuso J."/>
            <person name="Kellner H."/>
            <person name="Castanera R."/>
            <person name="Alfaro M."/>
            <person name="Ramirez L."/>
            <person name="Pisabarro A.G."/>
            <person name="Kuo A."/>
            <person name="Tritt A."/>
            <person name="Lipzen A."/>
            <person name="He G."/>
            <person name="Yan M."/>
            <person name="Ng V."/>
            <person name="Cullen D."/>
            <person name="Martin F."/>
            <person name="Rosso M.-N."/>
            <person name="Henrissat B."/>
            <person name="Hibbett D."/>
            <person name="Martinez A.T."/>
            <person name="Grigoriev I.V."/>
        </authorList>
    </citation>
    <scope>NUCLEOTIDE SEQUENCE</scope>
    <source>
        <strain evidence="1">CBS 506.95</strain>
    </source>
</reference>
<dbReference type="InterPro" id="IPR038765">
    <property type="entry name" value="Papain-like_cys_pep_sf"/>
</dbReference>
<dbReference type="OrthoDB" id="3047025at2759"/>
<dbReference type="Gene3D" id="3.40.395.10">
    <property type="entry name" value="Adenoviral Proteinase, Chain A"/>
    <property type="match status" value="1"/>
</dbReference>
<comment type="caution">
    <text evidence="1">The sequence shown here is derived from an EMBL/GenBank/DDBJ whole genome shotgun (WGS) entry which is preliminary data.</text>
</comment>
<organism evidence="1 2">
    <name type="scientific">Crepidotus variabilis</name>
    <dbReference type="NCBI Taxonomy" id="179855"/>
    <lineage>
        <taxon>Eukaryota</taxon>
        <taxon>Fungi</taxon>
        <taxon>Dikarya</taxon>
        <taxon>Basidiomycota</taxon>
        <taxon>Agaricomycotina</taxon>
        <taxon>Agaricomycetes</taxon>
        <taxon>Agaricomycetidae</taxon>
        <taxon>Agaricales</taxon>
        <taxon>Agaricineae</taxon>
        <taxon>Crepidotaceae</taxon>
        <taxon>Crepidotus</taxon>
    </lineage>
</organism>
<sequence length="387" mass="43994">MSISSTPFLSSEWRGQNRLLSDIPSHIRTLIRSEINPPNIQQSLLPRLRSSVLDFISAELPDACKDTEQALYLADIPPNHFFFSIEAAVADTNILKTILVPPKGLVAKLLAELPQKWLDGNNSIHLFHQDADVFLPLWALKFWSDLHLTVLPVHKFWTRGIEWLKRSQFQPFCKLVLTALKALDTLVWSGSITSGPFNSPQLPKSILPVYLSRAWLSGDHIDQILQSLDRKITQSLPNSRKIHFIDTILAQNLRRTYLDDESGKILYDPKDQGLLSRFGAKLSLESEVTGSFHINGNHWIAVVVNIAKQEILYGDPARLNLDLVLETHPLPIGNILVWTYLRESLGSSRRFWRTYAFGDFGVMTKPIKRVLNPRRAESAFVFHVLKP</sequence>
<dbReference type="Proteomes" id="UP000807306">
    <property type="component" value="Unassembled WGS sequence"/>
</dbReference>
<keyword evidence="2" id="KW-1185">Reference proteome</keyword>
<dbReference type="AlphaFoldDB" id="A0A9P6E408"/>
<accession>A0A9P6E408</accession>
<evidence type="ECO:0000313" key="2">
    <source>
        <dbReference type="Proteomes" id="UP000807306"/>
    </source>
</evidence>
<protein>
    <recommendedName>
        <fullName evidence="3">Ubiquitin-like protease family profile domain-containing protein</fullName>
    </recommendedName>
</protein>
<evidence type="ECO:0008006" key="3">
    <source>
        <dbReference type="Google" id="ProtNLM"/>
    </source>
</evidence>
<evidence type="ECO:0000313" key="1">
    <source>
        <dbReference type="EMBL" id="KAF9522085.1"/>
    </source>
</evidence>
<proteinExistence type="predicted"/>
<gene>
    <name evidence="1" type="ORF">CPB83DRAFT_899950</name>
</gene>